<proteinExistence type="inferred from homology"/>
<evidence type="ECO:0000259" key="8">
    <source>
        <dbReference type="Pfam" id="PF04042"/>
    </source>
</evidence>
<dbReference type="GO" id="GO:0005658">
    <property type="term" value="C:alpha DNA polymerase:primase complex"/>
    <property type="evidence" value="ECO:0007669"/>
    <property type="project" value="TreeGrafter"/>
</dbReference>
<feature type="domain" description="DNA polymerase alpha/delta/epsilon subunit B" evidence="8">
    <location>
        <begin position="301"/>
        <end position="541"/>
    </location>
</feature>
<gene>
    <name evidence="10" type="ORF">RDB_LOCUS33003</name>
</gene>
<dbReference type="Proteomes" id="UP000663831">
    <property type="component" value="Unassembled WGS sequence"/>
</dbReference>
<dbReference type="AlphaFoldDB" id="A0A8H3AEG5"/>
<feature type="region of interest" description="Disordered" evidence="7">
    <location>
        <begin position="112"/>
        <end position="144"/>
    </location>
</feature>
<evidence type="ECO:0000256" key="5">
    <source>
        <dbReference type="ARBA" id="ARBA00023242"/>
    </source>
</evidence>
<dbReference type="GO" id="GO:0006270">
    <property type="term" value="P:DNA replication initiation"/>
    <property type="evidence" value="ECO:0007669"/>
    <property type="project" value="TreeGrafter"/>
</dbReference>
<dbReference type="GO" id="GO:0003677">
    <property type="term" value="F:DNA binding"/>
    <property type="evidence" value="ECO:0007669"/>
    <property type="project" value="InterPro"/>
</dbReference>
<dbReference type="EMBL" id="CAJMWV010000948">
    <property type="protein sequence ID" value="CAE6421717.1"/>
    <property type="molecule type" value="Genomic_DNA"/>
</dbReference>
<comment type="function">
    <text evidence="6">Accessory subunit of the DNA polymerase alpha complex (also known as the alpha DNA polymerase-primase complex) which plays an essential role in the initiation of DNA synthesis.</text>
</comment>
<comment type="similarity">
    <text evidence="2 6">Belongs to the DNA polymerase alpha subunit B family.</text>
</comment>
<evidence type="ECO:0000256" key="7">
    <source>
        <dbReference type="SAM" id="MobiDB-lite"/>
    </source>
</evidence>
<evidence type="ECO:0000256" key="4">
    <source>
        <dbReference type="ARBA" id="ARBA00022705"/>
    </source>
</evidence>
<dbReference type="Gene3D" id="3.60.21.60">
    <property type="match status" value="2"/>
</dbReference>
<dbReference type="Pfam" id="PF04042">
    <property type="entry name" value="DNA_pol_E_B"/>
    <property type="match status" value="1"/>
</dbReference>
<evidence type="ECO:0000259" key="9">
    <source>
        <dbReference type="Pfam" id="PF22062"/>
    </source>
</evidence>
<comment type="subcellular location">
    <subcellularLocation>
        <location evidence="1 6">Nucleus</location>
    </subcellularLocation>
</comment>
<dbReference type="PANTHER" id="PTHR23061:SF12">
    <property type="entry name" value="DNA POLYMERASE ALPHA SUBUNIT B"/>
    <property type="match status" value="1"/>
</dbReference>
<dbReference type="PIRSF" id="PIRSF018300">
    <property type="entry name" value="DNA_pol_alph_2"/>
    <property type="match status" value="1"/>
</dbReference>
<keyword evidence="4 6" id="KW-0235">DNA replication</keyword>
<dbReference type="InterPro" id="IPR054300">
    <property type="entry name" value="OB_DPOA2"/>
</dbReference>
<evidence type="ECO:0000256" key="2">
    <source>
        <dbReference type="ARBA" id="ARBA00007299"/>
    </source>
</evidence>
<evidence type="ECO:0000256" key="3">
    <source>
        <dbReference type="ARBA" id="ARBA00018596"/>
    </source>
</evidence>
<evidence type="ECO:0000256" key="1">
    <source>
        <dbReference type="ARBA" id="ARBA00004123"/>
    </source>
</evidence>
<dbReference type="InterPro" id="IPR007185">
    <property type="entry name" value="DNA_pol_a/d/e_bsu"/>
</dbReference>
<keyword evidence="5 6" id="KW-0539">Nucleus</keyword>
<organism evidence="10 11">
    <name type="scientific">Rhizoctonia solani</name>
    <dbReference type="NCBI Taxonomy" id="456999"/>
    <lineage>
        <taxon>Eukaryota</taxon>
        <taxon>Fungi</taxon>
        <taxon>Dikarya</taxon>
        <taxon>Basidiomycota</taxon>
        <taxon>Agaricomycotina</taxon>
        <taxon>Agaricomycetes</taxon>
        <taxon>Cantharellales</taxon>
        <taxon>Ceratobasidiaceae</taxon>
        <taxon>Rhizoctonia</taxon>
    </lineage>
</organism>
<sequence length="585" mass="64434">MNEEAIRSELQEQFSGIDEEALLKCVSMCRTFNITPEDLRFKWEALSFNSSIKDTPITFFTSDSATSLQQMLQREMANLGQQKAAVSRPGTGKKAIRPVVAGGAMGYSTPVSARRKQVGAKVEPTTPSLNGRTKAPAKPPANYIPPQNIDSYNYRYMHEKIHDRAASLDDQIDEMADLVRKHYQLQELGDPSAVTQDEVVIVGRIVSDGDAKLGDGSIFIESSRMMGTGARTPLEFDADIKIRCASARGTGSTGIGLFPGMIVALKGRNGSGDSFVVSEFLRMPPLLPSLKTDVDSSLKAIIACGPYSFDSDLEYKPFAALIDAVLAERPQLLILIGPFVDSSHPLMKTGQVDNTPIDTFRLKISSPLVQLENEIPELLTVFVPSPRDLISSHIVFPQAGLERIPQLGLPRRSQLVPNPSTFLVNGFRIGVTSVDVLFHIRKDEFFKHAPEVSDEPSAQPADAMTMLCRQILEQQRWRLATRFWCTKMSLRYYLSFYPLFPVPKEVQEDVNLSVIHSNLLKMDGFAPDLLVLPSRLKEFQKVVDSTTVVNPALAAKFNSAGTAVCLNINRSSGTGVHSSMKAIKL</sequence>
<reference evidence="10" key="1">
    <citation type="submission" date="2021-01" db="EMBL/GenBank/DDBJ databases">
        <authorList>
            <person name="Kaushik A."/>
        </authorList>
    </citation>
    <scope>NUCLEOTIDE SEQUENCE</scope>
    <source>
        <strain evidence="10">AG3-1AP</strain>
    </source>
</reference>
<accession>A0A8H3AEG5</accession>
<comment type="caution">
    <text evidence="10">The sequence shown here is derived from an EMBL/GenBank/DDBJ whole genome shotgun (WGS) entry which is preliminary data.</text>
</comment>
<dbReference type="PANTHER" id="PTHR23061">
    <property type="entry name" value="DNA POLYMERASE 2 ALPHA 70 KDA SUBUNIT"/>
    <property type="match status" value="1"/>
</dbReference>
<evidence type="ECO:0000313" key="10">
    <source>
        <dbReference type="EMBL" id="CAE6421717.1"/>
    </source>
</evidence>
<dbReference type="Pfam" id="PF22062">
    <property type="entry name" value="OB_DPOA2"/>
    <property type="match status" value="1"/>
</dbReference>
<evidence type="ECO:0000256" key="6">
    <source>
        <dbReference type="PIRNR" id="PIRNR018300"/>
    </source>
</evidence>
<feature type="domain" description="DNA polymerase alpha subunit B OB" evidence="9">
    <location>
        <begin position="168"/>
        <end position="281"/>
    </location>
</feature>
<protein>
    <recommendedName>
        <fullName evidence="3 6">DNA polymerase alpha subunit B</fullName>
    </recommendedName>
</protein>
<name>A0A8H3AEG5_9AGAM</name>
<dbReference type="InterPro" id="IPR016722">
    <property type="entry name" value="DNA_pol_alpha_bsu"/>
</dbReference>
<evidence type="ECO:0000313" key="11">
    <source>
        <dbReference type="Proteomes" id="UP000663831"/>
    </source>
</evidence>
<dbReference type="OrthoDB" id="336885at2759"/>